<dbReference type="GeneID" id="106662314"/>
<dbReference type="SUPFAM" id="SSF53474">
    <property type="entry name" value="alpha/beta-Hydrolases"/>
    <property type="match status" value="1"/>
</dbReference>
<feature type="transmembrane region" description="Helical" evidence="1">
    <location>
        <begin position="36"/>
        <end position="58"/>
    </location>
</feature>
<dbReference type="AlphaFoldDB" id="A0A8I6RAW6"/>
<dbReference type="Proteomes" id="UP000494040">
    <property type="component" value="Unassembled WGS sequence"/>
</dbReference>
<dbReference type="InterPro" id="IPR001375">
    <property type="entry name" value="Peptidase_S9_cat"/>
</dbReference>
<dbReference type="InterPro" id="IPR029058">
    <property type="entry name" value="AB_hydrolase_fold"/>
</dbReference>
<dbReference type="EnsemblMetazoa" id="XM_014386333.2">
    <property type="protein sequence ID" value="XP_014241819.1"/>
    <property type="gene ID" value="LOC106662314"/>
</dbReference>
<dbReference type="GO" id="GO:0006508">
    <property type="term" value="P:proteolysis"/>
    <property type="evidence" value="ECO:0007669"/>
    <property type="project" value="InterPro"/>
</dbReference>
<reference evidence="4" key="1">
    <citation type="submission" date="2022-01" db="UniProtKB">
        <authorList>
            <consortium name="EnsemblMetazoa"/>
        </authorList>
    </citation>
    <scope>IDENTIFICATION</scope>
</reference>
<keyword evidence="1" id="KW-0812">Transmembrane</keyword>
<accession>A0A8I6RAW6</accession>
<keyword evidence="1" id="KW-0472">Membrane</keyword>
<dbReference type="InterPro" id="IPR002469">
    <property type="entry name" value="Peptidase_S9B_N"/>
</dbReference>
<proteinExistence type="predicted"/>
<keyword evidence="5" id="KW-1185">Reference proteome</keyword>
<evidence type="ECO:0000256" key="1">
    <source>
        <dbReference type="SAM" id="Phobius"/>
    </source>
</evidence>
<dbReference type="Pfam" id="PF00326">
    <property type="entry name" value="Peptidase_S9"/>
    <property type="match status" value="1"/>
</dbReference>
<feature type="domain" description="Dipeptidylpeptidase IV N-terminal" evidence="3">
    <location>
        <begin position="130"/>
        <end position="377"/>
    </location>
</feature>
<evidence type="ECO:0000259" key="2">
    <source>
        <dbReference type="Pfam" id="PF00326"/>
    </source>
</evidence>
<dbReference type="Gene3D" id="2.140.10.30">
    <property type="entry name" value="Dipeptidylpeptidase IV, N-terminal domain"/>
    <property type="match status" value="1"/>
</dbReference>
<dbReference type="Pfam" id="PF00930">
    <property type="entry name" value="DPPIV_N"/>
    <property type="match status" value="1"/>
</dbReference>
<dbReference type="PANTHER" id="PTHR11731:SF135">
    <property type="entry name" value="INACTIVE DIPEPTIDYL PEPTIDASE 10-LIKE PROTEIN"/>
    <property type="match status" value="1"/>
</dbReference>
<dbReference type="KEGG" id="clec:106662314"/>
<dbReference type="RefSeq" id="XP_014241819.1">
    <property type="nucleotide sequence ID" value="XM_014386333.2"/>
</dbReference>
<feature type="domain" description="Peptidase S9 prolyl oligopeptidase catalytic" evidence="2">
    <location>
        <begin position="603"/>
        <end position="740"/>
    </location>
</feature>
<dbReference type="PANTHER" id="PTHR11731">
    <property type="entry name" value="PROTEASE FAMILY S9B,C DIPEPTIDYL-PEPTIDASE IV-RELATED"/>
    <property type="match status" value="1"/>
</dbReference>
<dbReference type="SUPFAM" id="SSF82171">
    <property type="entry name" value="DPP6 N-terminal domain-like"/>
    <property type="match status" value="1"/>
</dbReference>
<protein>
    <submittedName>
        <fullName evidence="4">Uncharacterized protein</fullName>
    </submittedName>
</protein>
<dbReference type="GO" id="GO:0005886">
    <property type="term" value="C:plasma membrane"/>
    <property type="evidence" value="ECO:0007669"/>
    <property type="project" value="TreeGrafter"/>
</dbReference>
<dbReference type="OrthoDB" id="6587405at2759"/>
<name>A0A8I6RAW6_CIMLE</name>
<organism evidence="4 5">
    <name type="scientific">Cimex lectularius</name>
    <name type="common">Bed bug</name>
    <name type="synonym">Acanthia lectularia</name>
    <dbReference type="NCBI Taxonomy" id="79782"/>
    <lineage>
        <taxon>Eukaryota</taxon>
        <taxon>Metazoa</taxon>
        <taxon>Ecdysozoa</taxon>
        <taxon>Arthropoda</taxon>
        <taxon>Hexapoda</taxon>
        <taxon>Insecta</taxon>
        <taxon>Pterygota</taxon>
        <taxon>Neoptera</taxon>
        <taxon>Paraneoptera</taxon>
        <taxon>Hemiptera</taxon>
        <taxon>Heteroptera</taxon>
        <taxon>Panheteroptera</taxon>
        <taxon>Cimicomorpha</taxon>
        <taxon>Cimicidae</taxon>
        <taxon>Cimex</taxon>
    </lineage>
</organism>
<evidence type="ECO:0000313" key="5">
    <source>
        <dbReference type="Proteomes" id="UP000494040"/>
    </source>
</evidence>
<keyword evidence="1" id="KW-1133">Transmembrane helix</keyword>
<dbReference type="InterPro" id="IPR050278">
    <property type="entry name" value="Serine_Prot_S9B/DPPIV"/>
</dbReference>
<evidence type="ECO:0000313" key="4">
    <source>
        <dbReference type="EnsemblMetazoa" id="XP_014241819.1"/>
    </source>
</evidence>
<dbReference type="Gene3D" id="3.40.50.1820">
    <property type="entry name" value="alpha/beta hydrolase"/>
    <property type="match status" value="1"/>
</dbReference>
<sequence length="782" mass="89958">MAEEEKKGKKKVCLVTPKEQQELVSTSEGERNWPGVLIALLVILVVLSLILVSTMLLTPGDRLPRITKPKLDVLPPMKRQNRPVWTSRNEVVFRNELGGISIFNPESNETRDLLDNATFRQLDADDFKLSADYEYLLFISFPRRIYKNTEEAVYHLYEISTKTRWHVTPVGDDFHTRQYYLNRVDFAPVGHDLAFAYEGELYFVKNAERHPKMISPPRLNQWVRHAHPDWLYQKEVFRDDVAFWFSPDGAFLAYATFDDSNVGKVSISKYTSEQYPKHTEIPYPKPGTQNPEVNVSVIDLSDFTTHTLQRPKILEGDTPYLSEVEWGPDSSLGLVWVNRRQNISVYSQCFAPNFTCETKSTMNSDKLGDLRPSRNTFETRKFLDLLSSYPQFYKKLSSNKTLYFEAFPDNKKTQRHLFELDEESASSGPTCLTCPTRFGNLTTDVAVPANSSQADCHPVRSTDCLFTKSEFSPNFKYYMVTCLGPDVPSVHVMDVASSNKINTIKENNELRTIYYSYALPQTKIFQVKLQEGKVAHVKLRLPPGMREYEETAFPLLLKISHRPEEPSVDHRWSMNYETYLSSAKNYIVAEIDTGQTVIGPSAALDQGAVVQYLISKLKFIDKDKIGVYGKNYGGYLTAMILSETLNNLFKCGICISSVFSWSHYNSVWTEAWLGTANSTDNYRGYEEADVLKKAGNLKNKKVLIIDSAYDYDVHYQHAMLMVRALVREEVMFQHMTYPDQPEESFISKHFYTLTDQFWDECFGHPDYTDWEQGFSSYFSMKG</sequence>
<evidence type="ECO:0000259" key="3">
    <source>
        <dbReference type="Pfam" id="PF00930"/>
    </source>
</evidence>
<dbReference type="GO" id="GO:0008236">
    <property type="term" value="F:serine-type peptidase activity"/>
    <property type="evidence" value="ECO:0007669"/>
    <property type="project" value="InterPro"/>
</dbReference>